<feature type="chain" id="PRO_5011669238" description="PKD/Chitinase domain-containing protein" evidence="1">
    <location>
        <begin position="18"/>
        <end position="529"/>
    </location>
</feature>
<dbReference type="EMBL" id="FOFB01000016">
    <property type="protein sequence ID" value="SEQ79876.1"/>
    <property type="molecule type" value="Genomic_DNA"/>
</dbReference>
<evidence type="ECO:0000256" key="1">
    <source>
        <dbReference type="SAM" id="SignalP"/>
    </source>
</evidence>
<organism evidence="3 4">
    <name type="scientific">Neolewinella agarilytica</name>
    <dbReference type="NCBI Taxonomy" id="478744"/>
    <lineage>
        <taxon>Bacteria</taxon>
        <taxon>Pseudomonadati</taxon>
        <taxon>Bacteroidota</taxon>
        <taxon>Saprospiria</taxon>
        <taxon>Saprospirales</taxon>
        <taxon>Lewinellaceae</taxon>
        <taxon>Neolewinella</taxon>
    </lineage>
</organism>
<dbReference type="RefSeq" id="WP_090169795.1">
    <property type="nucleotide sequence ID" value="NZ_FOFB01000016.1"/>
</dbReference>
<protein>
    <recommendedName>
        <fullName evidence="2">PKD/Chitinase domain-containing protein</fullName>
    </recommendedName>
</protein>
<dbReference type="AlphaFoldDB" id="A0A1H9IZB2"/>
<dbReference type="InterPro" id="IPR013783">
    <property type="entry name" value="Ig-like_fold"/>
</dbReference>
<reference evidence="4" key="1">
    <citation type="submission" date="2016-10" db="EMBL/GenBank/DDBJ databases">
        <authorList>
            <person name="Varghese N."/>
            <person name="Submissions S."/>
        </authorList>
    </citation>
    <scope>NUCLEOTIDE SEQUENCE [LARGE SCALE GENOMIC DNA]</scope>
    <source>
        <strain evidence="4">DSM 24740</strain>
    </source>
</reference>
<accession>A0A1H9IZB2</accession>
<dbReference type="STRING" id="478744.SAMN05444359_11618"/>
<dbReference type="InterPro" id="IPR000601">
    <property type="entry name" value="PKD_dom"/>
</dbReference>
<feature type="signal peptide" evidence="1">
    <location>
        <begin position="1"/>
        <end position="17"/>
    </location>
</feature>
<dbReference type="Pfam" id="PF18911">
    <property type="entry name" value="PKD_4"/>
    <property type="match status" value="1"/>
</dbReference>
<sequence>MPTKYLLLLLLFVGFMACDDDQILPALEEAPVPTGLSLDIMMDADSPGEATITPGGQGVTLFHVDFGDGSPVEEMPIGESAAHSYGVGTYTLTLTATGISGQTASITETLTVDATPPRNLMVDIGGTAGNSLSIDVSATADFAAGFHAYFGDVADETPTLFQQGETISHVYAEAGDYDVRVVALSEGVETSLEVTQTVTVNNSSNAVVLPLNFENSAIDFAWGGFGGANAGVVDNPDVSDGNGSARVVELNKSSGSEVWAGAFLPLEGPVDFSSSTSIFVNVWSPRAGIPVILKLEDADDADINVEVTANTTEANAWHLVEFNFNSAGDLSLPYEKVVIFFDFGTAGMDENFYFDDISLDGESGGGGGGGGGGSDLALPLDFQNADATYTFSGFGGAGAEVIDNPDASGINGSSRVASLTKNEGSEVWAGVFIDVTNPIDFSSGATTIKLKVWSPVAEAPILFKLENPDNPDDNIEVSVSTTGANQWEELSYDFSGIEAFPNIRRLVIFGNFGTAGSGETYYFDDISQE</sequence>
<name>A0A1H9IZB2_9BACT</name>
<dbReference type="Gene3D" id="2.60.40.10">
    <property type="entry name" value="Immunoglobulins"/>
    <property type="match status" value="2"/>
</dbReference>
<gene>
    <name evidence="3" type="ORF">SAMN05444359_11618</name>
</gene>
<dbReference type="InParanoid" id="A0A1H9IZB2"/>
<dbReference type="InterPro" id="IPR022409">
    <property type="entry name" value="PKD/Chitinase_dom"/>
</dbReference>
<dbReference type="CDD" id="cd00146">
    <property type="entry name" value="PKD"/>
    <property type="match status" value="1"/>
</dbReference>
<dbReference type="Gene3D" id="2.60.120.260">
    <property type="entry name" value="Galactose-binding domain-like"/>
    <property type="match status" value="2"/>
</dbReference>
<dbReference type="SMART" id="SM00089">
    <property type="entry name" value="PKD"/>
    <property type="match status" value="2"/>
</dbReference>
<dbReference type="InterPro" id="IPR035986">
    <property type="entry name" value="PKD_dom_sf"/>
</dbReference>
<dbReference type="Proteomes" id="UP000199021">
    <property type="component" value="Unassembled WGS sequence"/>
</dbReference>
<keyword evidence="4" id="KW-1185">Reference proteome</keyword>
<dbReference type="OrthoDB" id="5381604at2"/>
<feature type="domain" description="PKD/Chitinase" evidence="2">
    <location>
        <begin position="121"/>
        <end position="201"/>
    </location>
</feature>
<dbReference type="PROSITE" id="PS51257">
    <property type="entry name" value="PROKAR_LIPOPROTEIN"/>
    <property type="match status" value="1"/>
</dbReference>
<evidence type="ECO:0000313" key="3">
    <source>
        <dbReference type="EMBL" id="SEQ79876.1"/>
    </source>
</evidence>
<dbReference type="SUPFAM" id="SSF49299">
    <property type="entry name" value="PKD domain"/>
    <property type="match status" value="1"/>
</dbReference>
<evidence type="ECO:0000313" key="4">
    <source>
        <dbReference type="Proteomes" id="UP000199021"/>
    </source>
</evidence>
<proteinExistence type="predicted"/>
<feature type="domain" description="PKD/Chitinase" evidence="2">
    <location>
        <begin position="37"/>
        <end position="115"/>
    </location>
</feature>
<keyword evidence="1" id="KW-0732">Signal</keyword>
<evidence type="ECO:0000259" key="2">
    <source>
        <dbReference type="SMART" id="SM00089"/>
    </source>
</evidence>